<dbReference type="PROSITE" id="PS51355">
    <property type="entry name" value="GLUTATHIONE_PEROXID_3"/>
    <property type="match status" value="1"/>
</dbReference>
<dbReference type="Gene3D" id="3.40.30.10">
    <property type="entry name" value="Glutaredoxin"/>
    <property type="match status" value="1"/>
</dbReference>
<dbReference type="STRING" id="905079.L1JM99"/>
<evidence type="ECO:0000256" key="1">
    <source>
        <dbReference type="ARBA" id="ARBA00006926"/>
    </source>
</evidence>
<evidence type="ECO:0000313" key="8">
    <source>
        <dbReference type="EnsemblProtists" id="EKX49726"/>
    </source>
</evidence>
<dbReference type="eggNOG" id="KOG1651">
    <property type="taxonomic scope" value="Eukaryota"/>
</dbReference>
<dbReference type="InterPro" id="IPR029760">
    <property type="entry name" value="GPX_CS"/>
</dbReference>
<dbReference type="HOGENOM" id="CLU_029507_0_0_1"/>
<reference evidence="8" key="3">
    <citation type="submission" date="2015-06" db="UniProtKB">
        <authorList>
            <consortium name="EnsemblProtists"/>
        </authorList>
    </citation>
    <scope>IDENTIFICATION</scope>
</reference>
<evidence type="ECO:0000313" key="7">
    <source>
        <dbReference type="EMBL" id="EKX49726.1"/>
    </source>
</evidence>
<dbReference type="AlphaFoldDB" id="L1JM99"/>
<accession>L1JM99</accession>
<dbReference type="PaxDb" id="55529-EKX49726"/>
<evidence type="ECO:0000256" key="4">
    <source>
        <dbReference type="RuleBase" id="RU000499"/>
    </source>
</evidence>
<sequence>MHGSSKKKHIPANGPMRCTGRGGVILVVLLAFPTLVFVAFMQSPYEEDRKPSPSPQGGIALSKIQKYNEESQKLTLPHKPYQIARQSFTEKAADAVAGLVTGKPHSIYDFKARSIDGEEVSLSKYSGKVVIIVNLASNCGYTDVNYRELQTLYSKYQKQGLTVLGFPCNQFGGQEPGSDEEIKKFAESKYHVSFPLFSKVEVNGKYAHPLFSYLKDTFGMKSIPWNFQKFVVDRNGQPVLQYPSQIDPMAMEGEILKLIG</sequence>
<evidence type="ECO:0000313" key="9">
    <source>
        <dbReference type="Proteomes" id="UP000011087"/>
    </source>
</evidence>
<dbReference type="KEGG" id="gtt:GUITHDRAFT_85675"/>
<dbReference type="InterPro" id="IPR000889">
    <property type="entry name" value="Glutathione_peroxidase"/>
</dbReference>
<dbReference type="PANTHER" id="PTHR11592">
    <property type="entry name" value="GLUTATHIONE PEROXIDASE"/>
    <property type="match status" value="1"/>
</dbReference>
<dbReference type="EMBL" id="JH992981">
    <property type="protein sequence ID" value="EKX49726.1"/>
    <property type="molecule type" value="Genomic_DNA"/>
</dbReference>
<comment type="similarity">
    <text evidence="1 4">Belongs to the glutathione peroxidase family.</text>
</comment>
<name>L1JM99_GUITC</name>
<dbReference type="FunFam" id="3.40.30.10:FF:000010">
    <property type="entry name" value="Glutathione peroxidase"/>
    <property type="match status" value="1"/>
</dbReference>
<keyword evidence="5" id="KW-0812">Transmembrane</keyword>
<evidence type="ECO:0000259" key="6">
    <source>
        <dbReference type="PROSITE" id="PS51352"/>
    </source>
</evidence>
<evidence type="ECO:0000256" key="2">
    <source>
        <dbReference type="ARBA" id="ARBA00022559"/>
    </source>
</evidence>
<dbReference type="PANTHER" id="PTHR11592:SF78">
    <property type="entry name" value="GLUTATHIONE PEROXIDASE"/>
    <property type="match status" value="1"/>
</dbReference>
<dbReference type="OMA" id="TFPMTEK"/>
<dbReference type="GO" id="GO:0004601">
    <property type="term" value="F:peroxidase activity"/>
    <property type="evidence" value="ECO:0007669"/>
    <property type="project" value="UniProtKB-KW"/>
</dbReference>
<keyword evidence="3 4" id="KW-0560">Oxidoreductase</keyword>
<dbReference type="PROSITE" id="PS51352">
    <property type="entry name" value="THIOREDOXIN_2"/>
    <property type="match status" value="1"/>
</dbReference>
<organism evidence="7">
    <name type="scientific">Guillardia theta (strain CCMP2712)</name>
    <name type="common">Cryptophyte</name>
    <dbReference type="NCBI Taxonomy" id="905079"/>
    <lineage>
        <taxon>Eukaryota</taxon>
        <taxon>Cryptophyceae</taxon>
        <taxon>Pyrenomonadales</taxon>
        <taxon>Geminigeraceae</taxon>
        <taxon>Guillardia</taxon>
    </lineage>
</organism>
<feature type="domain" description="Thioredoxin" evidence="6">
    <location>
        <begin position="101"/>
        <end position="260"/>
    </location>
</feature>
<evidence type="ECO:0000256" key="5">
    <source>
        <dbReference type="SAM" id="Phobius"/>
    </source>
</evidence>
<dbReference type="GeneID" id="17306443"/>
<dbReference type="GO" id="GO:0006979">
    <property type="term" value="P:response to oxidative stress"/>
    <property type="evidence" value="ECO:0007669"/>
    <property type="project" value="InterPro"/>
</dbReference>
<keyword evidence="5" id="KW-0472">Membrane</keyword>
<dbReference type="Pfam" id="PF00255">
    <property type="entry name" value="GSHPx"/>
    <property type="match status" value="1"/>
</dbReference>
<dbReference type="SUPFAM" id="SSF52833">
    <property type="entry name" value="Thioredoxin-like"/>
    <property type="match status" value="1"/>
</dbReference>
<dbReference type="PRINTS" id="PR01011">
    <property type="entry name" value="GLUTPROXDASE"/>
</dbReference>
<reference evidence="7 9" key="1">
    <citation type="journal article" date="2012" name="Nature">
        <title>Algal genomes reveal evolutionary mosaicism and the fate of nucleomorphs.</title>
        <authorList>
            <consortium name="DOE Joint Genome Institute"/>
            <person name="Curtis B.A."/>
            <person name="Tanifuji G."/>
            <person name="Burki F."/>
            <person name="Gruber A."/>
            <person name="Irimia M."/>
            <person name="Maruyama S."/>
            <person name="Arias M.C."/>
            <person name="Ball S.G."/>
            <person name="Gile G.H."/>
            <person name="Hirakawa Y."/>
            <person name="Hopkins J.F."/>
            <person name="Kuo A."/>
            <person name="Rensing S.A."/>
            <person name="Schmutz J."/>
            <person name="Symeonidi A."/>
            <person name="Elias M."/>
            <person name="Eveleigh R.J."/>
            <person name="Herman E.K."/>
            <person name="Klute M.J."/>
            <person name="Nakayama T."/>
            <person name="Obornik M."/>
            <person name="Reyes-Prieto A."/>
            <person name="Armbrust E.V."/>
            <person name="Aves S.J."/>
            <person name="Beiko R.G."/>
            <person name="Coutinho P."/>
            <person name="Dacks J.B."/>
            <person name="Durnford D.G."/>
            <person name="Fast N.M."/>
            <person name="Green B.R."/>
            <person name="Grisdale C.J."/>
            <person name="Hempel F."/>
            <person name="Henrissat B."/>
            <person name="Hoppner M.P."/>
            <person name="Ishida K."/>
            <person name="Kim E."/>
            <person name="Koreny L."/>
            <person name="Kroth P.G."/>
            <person name="Liu Y."/>
            <person name="Malik S.B."/>
            <person name="Maier U.G."/>
            <person name="McRose D."/>
            <person name="Mock T."/>
            <person name="Neilson J.A."/>
            <person name="Onodera N.T."/>
            <person name="Poole A.M."/>
            <person name="Pritham E.J."/>
            <person name="Richards T.A."/>
            <person name="Rocap G."/>
            <person name="Roy S.W."/>
            <person name="Sarai C."/>
            <person name="Schaack S."/>
            <person name="Shirato S."/>
            <person name="Slamovits C.H."/>
            <person name="Spencer D.F."/>
            <person name="Suzuki S."/>
            <person name="Worden A.Z."/>
            <person name="Zauner S."/>
            <person name="Barry K."/>
            <person name="Bell C."/>
            <person name="Bharti A.K."/>
            <person name="Crow J.A."/>
            <person name="Grimwood J."/>
            <person name="Kramer R."/>
            <person name="Lindquist E."/>
            <person name="Lucas S."/>
            <person name="Salamov A."/>
            <person name="McFadden G.I."/>
            <person name="Lane C.E."/>
            <person name="Keeling P.J."/>
            <person name="Gray M.W."/>
            <person name="Grigoriev I.V."/>
            <person name="Archibald J.M."/>
        </authorList>
    </citation>
    <scope>NUCLEOTIDE SEQUENCE</scope>
    <source>
        <strain evidence="7 9">CCMP2712</strain>
    </source>
</reference>
<keyword evidence="9" id="KW-1185">Reference proteome</keyword>
<proteinExistence type="inferred from homology"/>
<feature type="transmembrane region" description="Helical" evidence="5">
    <location>
        <begin position="21"/>
        <end position="41"/>
    </location>
</feature>
<dbReference type="RefSeq" id="XP_005836706.1">
    <property type="nucleotide sequence ID" value="XM_005836649.1"/>
</dbReference>
<reference evidence="9" key="2">
    <citation type="submission" date="2012-11" db="EMBL/GenBank/DDBJ databases">
        <authorList>
            <person name="Kuo A."/>
            <person name="Curtis B.A."/>
            <person name="Tanifuji G."/>
            <person name="Burki F."/>
            <person name="Gruber A."/>
            <person name="Irimia M."/>
            <person name="Maruyama S."/>
            <person name="Arias M.C."/>
            <person name="Ball S.G."/>
            <person name="Gile G.H."/>
            <person name="Hirakawa Y."/>
            <person name="Hopkins J.F."/>
            <person name="Rensing S.A."/>
            <person name="Schmutz J."/>
            <person name="Symeonidi A."/>
            <person name="Elias M."/>
            <person name="Eveleigh R.J."/>
            <person name="Herman E.K."/>
            <person name="Klute M.J."/>
            <person name="Nakayama T."/>
            <person name="Obornik M."/>
            <person name="Reyes-Prieto A."/>
            <person name="Armbrust E.V."/>
            <person name="Aves S.J."/>
            <person name="Beiko R.G."/>
            <person name="Coutinho P."/>
            <person name="Dacks J.B."/>
            <person name="Durnford D.G."/>
            <person name="Fast N.M."/>
            <person name="Green B.R."/>
            <person name="Grisdale C."/>
            <person name="Hempe F."/>
            <person name="Henrissat B."/>
            <person name="Hoppner M.P."/>
            <person name="Ishida K.-I."/>
            <person name="Kim E."/>
            <person name="Koreny L."/>
            <person name="Kroth P.G."/>
            <person name="Liu Y."/>
            <person name="Malik S.-B."/>
            <person name="Maier U.G."/>
            <person name="McRose D."/>
            <person name="Mock T."/>
            <person name="Neilson J.A."/>
            <person name="Onodera N.T."/>
            <person name="Poole A.M."/>
            <person name="Pritham E.J."/>
            <person name="Richards T.A."/>
            <person name="Rocap G."/>
            <person name="Roy S.W."/>
            <person name="Sarai C."/>
            <person name="Schaack S."/>
            <person name="Shirato S."/>
            <person name="Slamovits C.H."/>
            <person name="Spencer D.F."/>
            <person name="Suzuki S."/>
            <person name="Worden A.Z."/>
            <person name="Zauner S."/>
            <person name="Barry K."/>
            <person name="Bell C."/>
            <person name="Bharti A.K."/>
            <person name="Crow J.A."/>
            <person name="Grimwood J."/>
            <person name="Kramer R."/>
            <person name="Lindquist E."/>
            <person name="Lucas S."/>
            <person name="Salamov A."/>
            <person name="McFadden G.I."/>
            <person name="Lane C.E."/>
            <person name="Keeling P.J."/>
            <person name="Gray M.W."/>
            <person name="Grigoriev I.V."/>
            <person name="Archibald J.M."/>
        </authorList>
    </citation>
    <scope>NUCLEOTIDE SEQUENCE</scope>
    <source>
        <strain evidence="9">CCMP2712</strain>
    </source>
</reference>
<gene>
    <name evidence="7" type="ORF">GUITHDRAFT_85675</name>
</gene>
<dbReference type="InterPro" id="IPR013766">
    <property type="entry name" value="Thioredoxin_domain"/>
</dbReference>
<keyword evidence="5" id="KW-1133">Transmembrane helix</keyword>
<dbReference type="PROSITE" id="PS00763">
    <property type="entry name" value="GLUTATHIONE_PEROXID_2"/>
    <property type="match status" value="1"/>
</dbReference>
<dbReference type="InterPro" id="IPR036249">
    <property type="entry name" value="Thioredoxin-like_sf"/>
</dbReference>
<dbReference type="OrthoDB" id="446890at2759"/>
<dbReference type="Proteomes" id="UP000011087">
    <property type="component" value="Unassembled WGS sequence"/>
</dbReference>
<protein>
    <recommendedName>
        <fullName evidence="4">Glutathione peroxidase</fullName>
    </recommendedName>
</protein>
<keyword evidence="2 4" id="KW-0575">Peroxidase</keyword>
<dbReference type="EnsemblProtists" id="EKX49726">
    <property type="protein sequence ID" value="EKX49726"/>
    <property type="gene ID" value="GUITHDRAFT_85675"/>
</dbReference>
<dbReference type="CDD" id="cd00340">
    <property type="entry name" value="GSH_Peroxidase"/>
    <property type="match status" value="1"/>
</dbReference>
<evidence type="ECO:0000256" key="3">
    <source>
        <dbReference type="ARBA" id="ARBA00023002"/>
    </source>
</evidence>